<evidence type="ECO:0000313" key="4">
    <source>
        <dbReference type="Proteomes" id="UP001462640"/>
    </source>
</evidence>
<feature type="transmembrane region" description="Helical" evidence="2">
    <location>
        <begin position="22"/>
        <end position="39"/>
    </location>
</feature>
<evidence type="ECO:0008006" key="5">
    <source>
        <dbReference type="Google" id="ProtNLM"/>
    </source>
</evidence>
<feature type="transmembrane region" description="Helical" evidence="2">
    <location>
        <begin position="46"/>
        <end position="65"/>
    </location>
</feature>
<dbReference type="EMBL" id="JBDPZC010000015">
    <property type="protein sequence ID" value="MEO3715512.1"/>
    <property type="molecule type" value="Genomic_DNA"/>
</dbReference>
<feature type="compositionally biased region" description="Basic and acidic residues" evidence="1">
    <location>
        <begin position="112"/>
        <end position="124"/>
    </location>
</feature>
<organism evidence="3 4">
    <name type="scientific">Roseateles flavus</name>
    <dbReference type="NCBI Taxonomy" id="3149041"/>
    <lineage>
        <taxon>Bacteria</taxon>
        <taxon>Pseudomonadati</taxon>
        <taxon>Pseudomonadota</taxon>
        <taxon>Betaproteobacteria</taxon>
        <taxon>Burkholderiales</taxon>
        <taxon>Sphaerotilaceae</taxon>
        <taxon>Roseateles</taxon>
    </lineage>
</organism>
<keyword evidence="2" id="KW-1133">Transmembrane helix</keyword>
<feature type="compositionally biased region" description="Low complexity" evidence="1">
    <location>
        <begin position="125"/>
        <end position="134"/>
    </location>
</feature>
<evidence type="ECO:0000313" key="3">
    <source>
        <dbReference type="EMBL" id="MEO3715512.1"/>
    </source>
</evidence>
<sequence>MTQDTLDDLLLRDAHIQTVKPMLWASLALAVAGLVGLLFKAMPLTLIGWIGSWLAGPMALSRLAPALGTSPLLKYPLFLGCAMPGLSLAAPVYGLLASRSLQQTAQQALTQHEARERRREREARVQPAPAAAASVAAAPPRSAVEALPVLRLVAAGIGDGAELQLRIKSPPPGMTVPADAELPPVRASHDVFGVGYHLDAGSHWVSVSRQEMKEAGLSLDQLHQRSLANLTKLVKGKPGLRVIGDPEQASYRGLLLDGDHEACLVLLDALWDQVLKPHTPHGAVVAIPSRDVLAFCDAHSKEGIAQLREAAARIKPDAKGALSQQLLLRRQGRWELFKG</sequence>
<reference evidence="3 4" key="1">
    <citation type="submission" date="2024-05" db="EMBL/GenBank/DDBJ databases">
        <title>Roseateles sp. 2.12 16S ribosomal RNA gene Genome sequencing and assembly.</title>
        <authorList>
            <person name="Woo H."/>
        </authorList>
    </citation>
    <scope>NUCLEOTIDE SEQUENCE [LARGE SCALE GENOMIC DNA]</scope>
    <source>
        <strain evidence="3 4">2.12</strain>
    </source>
</reference>
<feature type="region of interest" description="Disordered" evidence="1">
    <location>
        <begin position="107"/>
        <end position="134"/>
    </location>
</feature>
<dbReference type="RefSeq" id="WP_347613016.1">
    <property type="nucleotide sequence ID" value="NZ_JBDPZC010000015.1"/>
</dbReference>
<gene>
    <name evidence="3" type="ORF">ABDJ40_22290</name>
</gene>
<proteinExistence type="predicted"/>
<comment type="caution">
    <text evidence="3">The sequence shown here is derived from an EMBL/GenBank/DDBJ whole genome shotgun (WGS) entry which is preliminary data.</text>
</comment>
<feature type="transmembrane region" description="Helical" evidence="2">
    <location>
        <begin position="77"/>
        <end position="96"/>
    </location>
</feature>
<accession>A0ABV0GKP9</accession>
<evidence type="ECO:0000256" key="1">
    <source>
        <dbReference type="SAM" id="MobiDB-lite"/>
    </source>
</evidence>
<evidence type="ECO:0000256" key="2">
    <source>
        <dbReference type="SAM" id="Phobius"/>
    </source>
</evidence>
<keyword evidence="2" id="KW-0812">Transmembrane</keyword>
<keyword evidence="2" id="KW-0472">Membrane</keyword>
<dbReference type="Proteomes" id="UP001462640">
    <property type="component" value="Unassembled WGS sequence"/>
</dbReference>
<name>A0ABV0GKP9_9BURK</name>
<keyword evidence="4" id="KW-1185">Reference proteome</keyword>
<protein>
    <recommendedName>
        <fullName evidence="5">DUF1444 family protein</fullName>
    </recommendedName>
</protein>